<dbReference type="SUPFAM" id="SSF52540">
    <property type="entry name" value="P-loop containing nucleoside triphosphate hydrolases"/>
    <property type="match status" value="2"/>
</dbReference>
<dbReference type="NCBIfam" id="TIGR00634">
    <property type="entry name" value="recN"/>
    <property type="match status" value="1"/>
</dbReference>
<proteinExistence type="inferred from homology"/>
<sequence>MLAELHVENFGLIEKIHLNFSLGLTVFTGETGAGKSMLIDALAVLLGGRASAEHIRHGQGRATLEGVFAGLPASILSRLEEAGYPAEEGQLFLGREVNSSGRNVCRVQGRTLPLSLYRTLCAGLVDIHGQAEHQSLLQQETQRNLLDALGGREQRKLKDEVQRQALVYRGISKRLQELGLSEAERQKRVDMLQFQLDEIDRINPLPGEEEKLTEEKKRLSNAEKILNLAGETYACLYEGSGRGQAAYDLLAAARKDLAELARLDGRCAGMADQVETVYYALEDLAEQVRAYREDFDFDPGRLEEIGDRLVELHRLRKYGVSIEEILMLRSGLVKELGDLGSLEFQLEEVRVRQKEALQSYRESAGCLSEKRKEQAERLEKGLARELSGLGLERSRLEVRLLPRSGVHPEGMEDIEFYFSANPGEPPKPLSKVASGGEMSRLMLALKALLARAEEVGTFVFDEVDSGVGGRTVQKVGEKLSQIAREKQVFCITHSAAVAALAEEHFGIVKEVMNGKTRTLVRLLGQEERVEELARMLGGKGEISRRHAQELWHAGGRQAESEGKPESENNLI</sequence>
<keyword evidence="14" id="KW-1185">Reference proteome</keyword>
<evidence type="ECO:0000256" key="4">
    <source>
        <dbReference type="ARBA" id="ARBA00022741"/>
    </source>
</evidence>
<protein>
    <recommendedName>
        <fullName evidence="3 9">DNA repair protein RecN</fullName>
    </recommendedName>
    <alternativeName>
        <fullName evidence="8 9">Recombination protein N</fullName>
    </alternativeName>
</protein>
<evidence type="ECO:0000259" key="11">
    <source>
        <dbReference type="SMART" id="SM00382"/>
    </source>
</evidence>
<dbReference type="Proteomes" id="UP000836597">
    <property type="component" value="Chromosome"/>
</dbReference>
<evidence type="ECO:0000256" key="9">
    <source>
        <dbReference type="PIRNR" id="PIRNR003128"/>
    </source>
</evidence>
<dbReference type="PIRSF" id="PIRSF003128">
    <property type="entry name" value="RecN"/>
    <property type="match status" value="1"/>
</dbReference>
<dbReference type="PANTHER" id="PTHR11059">
    <property type="entry name" value="DNA REPAIR PROTEIN RECN"/>
    <property type="match status" value="1"/>
</dbReference>
<keyword evidence="7 9" id="KW-0234">DNA repair</keyword>
<comment type="similarity">
    <text evidence="2 9">Belongs to the RecN family.</text>
</comment>
<evidence type="ECO:0000313" key="12">
    <source>
        <dbReference type="EMBL" id="CAA7602107.1"/>
    </source>
</evidence>
<keyword evidence="4" id="KW-0547">Nucleotide-binding</keyword>
<evidence type="ECO:0000256" key="10">
    <source>
        <dbReference type="SAM" id="MobiDB-lite"/>
    </source>
</evidence>
<dbReference type="EMBL" id="LR746496">
    <property type="protein sequence ID" value="CAA7602107.1"/>
    <property type="molecule type" value="Genomic_DNA"/>
</dbReference>
<reference evidence="13" key="1">
    <citation type="submission" date="2014-11" db="EMBL/GenBank/DDBJ databases">
        <authorList>
            <person name="Hornung B.V."/>
        </authorList>
    </citation>
    <scope>NUCLEOTIDE SEQUENCE</scope>
    <source>
        <strain evidence="13">INE</strain>
    </source>
</reference>
<name>A0A8S0XY97_9FIRM</name>
<dbReference type="InterPro" id="IPR004604">
    <property type="entry name" value="DNA_recomb/repair_RecN"/>
</dbReference>
<dbReference type="InterPro" id="IPR027417">
    <property type="entry name" value="P-loop_NTPase"/>
</dbReference>
<dbReference type="Proteomes" id="UP001071230">
    <property type="component" value="Unassembled WGS sequence"/>
</dbReference>
<keyword evidence="6" id="KW-0067">ATP-binding</keyword>
<evidence type="ECO:0000256" key="6">
    <source>
        <dbReference type="ARBA" id="ARBA00022840"/>
    </source>
</evidence>
<dbReference type="KEGG" id="aacx:DEACI_2779"/>
<reference evidence="12" key="2">
    <citation type="submission" date="2020-01" db="EMBL/GenBank/DDBJ databases">
        <authorList>
            <person name="Hornung B."/>
        </authorList>
    </citation>
    <scope>NUCLEOTIDE SEQUENCE</scope>
    <source>
        <strain evidence="12">PacBioINE</strain>
    </source>
</reference>
<dbReference type="Gene3D" id="3.40.50.300">
    <property type="entry name" value="P-loop containing nucleotide triphosphate hydrolases"/>
    <property type="match status" value="2"/>
</dbReference>
<dbReference type="InterPro" id="IPR003593">
    <property type="entry name" value="AAA+_ATPase"/>
</dbReference>
<keyword evidence="5 9" id="KW-0227">DNA damage</keyword>
<evidence type="ECO:0000256" key="7">
    <source>
        <dbReference type="ARBA" id="ARBA00023204"/>
    </source>
</evidence>
<feature type="compositionally biased region" description="Basic and acidic residues" evidence="10">
    <location>
        <begin position="558"/>
        <end position="571"/>
    </location>
</feature>
<dbReference type="SMART" id="SM00382">
    <property type="entry name" value="AAA"/>
    <property type="match status" value="1"/>
</dbReference>
<dbReference type="CDD" id="cd03241">
    <property type="entry name" value="ABC_RecN"/>
    <property type="match status" value="2"/>
</dbReference>
<evidence type="ECO:0000313" key="14">
    <source>
        <dbReference type="Proteomes" id="UP001071230"/>
    </source>
</evidence>
<dbReference type="EMBL" id="CDGJ01000078">
    <property type="protein sequence ID" value="CEJ08050.1"/>
    <property type="molecule type" value="Genomic_DNA"/>
</dbReference>
<gene>
    <name evidence="13" type="ORF">DEACI_2525</name>
    <name evidence="12" type="ORF">DEACI_2779</name>
</gene>
<accession>A0A8S0XY97</accession>
<dbReference type="InterPro" id="IPR003395">
    <property type="entry name" value="RecF/RecN/SMC_N"/>
</dbReference>
<dbReference type="GO" id="GO:0006281">
    <property type="term" value="P:DNA repair"/>
    <property type="evidence" value="ECO:0007669"/>
    <property type="project" value="UniProtKB-KW"/>
</dbReference>
<organism evidence="12">
    <name type="scientific">Acididesulfobacillus acetoxydans</name>
    <dbReference type="NCBI Taxonomy" id="1561005"/>
    <lineage>
        <taxon>Bacteria</taxon>
        <taxon>Bacillati</taxon>
        <taxon>Bacillota</taxon>
        <taxon>Clostridia</taxon>
        <taxon>Eubacteriales</taxon>
        <taxon>Peptococcaceae</taxon>
        <taxon>Acididesulfobacillus</taxon>
    </lineage>
</organism>
<dbReference type="RefSeq" id="WP_240985535.1">
    <property type="nucleotide sequence ID" value="NZ_CDGJ01000078.1"/>
</dbReference>
<dbReference type="AlphaFoldDB" id="A0A8S0XY97"/>
<dbReference type="GO" id="GO:0009432">
    <property type="term" value="P:SOS response"/>
    <property type="evidence" value="ECO:0007669"/>
    <property type="project" value="TreeGrafter"/>
</dbReference>
<dbReference type="Pfam" id="PF02463">
    <property type="entry name" value="SMC_N"/>
    <property type="match status" value="1"/>
</dbReference>
<feature type="region of interest" description="Disordered" evidence="10">
    <location>
        <begin position="547"/>
        <end position="571"/>
    </location>
</feature>
<evidence type="ECO:0000256" key="5">
    <source>
        <dbReference type="ARBA" id="ARBA00022763"/>
    </source>
</evidence>
<dbReference type="GO" id="GO:0006310">
    <property type="term" value="P:DNA recombination"/>
    <property type="evidence" value="ECO:0007669"/>
    <property type="project" value="InterPro"/>
</dbReference>
<evidence type="ECO:0000256" key="3">
    <source>
        <dbReference type="ARBA" id="ARBA00021315"/>
    </source>
</evidence>
<dbReference type="GO" id="GO:0043590">
    <property type="term" value="C:bacterial nucleoid"/>
    <property type="evidence" value="ECO:0007669"/>
    <property type="project" value="TreeGrafter"/>
</dbReference>
<evidence type="ECO:0000256" key="2">
    <source>
        <dbReference type="ARBA" id="ARBA00009441"/>
    </source>
</evidence>
<dbReference type="PANTHER" id="PTHR11059:SF0">
    <property type="entry name" value="DNA REPAIR PROTEIN RECN"/>
    <property type="match status" value="1"/>
</dbReference>
<evidence type="ECO:0000256" key="8">
    <source>
        <dbReference type="ARBA" id="ARBA00033408"/>
    </source>
</evidence>
<comment type="function">
    <text evidence="1 9">May be involved in recombinational repair of damaged DNA.</text>
</comment>
<evidence type="ECO:0000313" key="13">
    <source>
        <dbReference type="EMBL" id="CEJ08050.1"/>
    </source>
</evidence>
<evidence type="ECO:0000256" key="1">
    <source>
        <dbReference type="ARBA" id="ARBA00003618"/>
    </source>
</evidence>
<dbReference type="GO" id="GO:0005524">
    <property type="term" value="F:ATP binding"/>
    <property type="evidence" value="ECO:0007669"/>
    <property type="project" value="UniProtKB-KW"/>
</dbReference>
<dbReference type="FunFam" id="3.40.50.300:FF:000319">
    <property type="entry name" value="DNA repair protein RecN"/>
    <property type="match status" value="1"/>
</dbReference>
<feature type="domain" description="AAA+ ATPase" evidence="11">
    <location>
        <begin position="21"/>
        <end position="511"/>
    </location>
</feature>